<feature type="region of interest" description="Disordered" evidence="1">
    <location>
        <begin position="251"/>
        <end position="324"/>
    </location>
</feature>
<feature type="transmembrane region" description="Helical" evidence="2">
    <location>
        <begin position="6"/>
        <end position="24"/>
    </location>
</feature>
<evidence type="ECO:0000313" key="4">
    <source>
        <dbReference type="Proteomes" id="UP001228049"/>
    </source>
</evidence>
<dbReference type="EMBL" id="JASDAP010000007">
    <property type="protein sequence ID" value="KAK1900153.1"/>
    <property type="molecule type" value="Genomic_DNA"/>
</dbReference>
<dbReference type="AlphaFoldDB" id="A0AAD9FBJ4"/>
<dbReference type="GO" id="GO:0005881">
    <property type="term" value="C:cytoplasmic microtubule"/>
    <property type="evidence" value="ECO:0007669"/>
    <property type="project" value="TreeGrafter"/>
</dbReference>
<comment type="caution">
    <text evidence="3">The sequence shown here is derived from an EMBL/GenBank/DDBJ whole genome shotgun (WGS) entry which is preliminary data.</text>
</comment>
<dbReference type="PANTHER" id="PTHR21567:SF87">
    <property type="entry name" value="CRESCERIN-LIKE PROTEIN CHE-12"/>
    <property type="match status" value="1"/>
</dbReference>
<evidence type="ECO:0000256" key="2">
    <source>
        <dbReference type="SAM" id="Phobius"/>
    </source>
</evidence>
<keyword evidence="2" id="KW-0472">Membrane</keyword>
<proteinExistence type="predicted"/>
<dbReference type="PANTHER" id="PTHR21567">
    <property type="entry name" value="CLASP"/>
    <property type="match status" value="1"/>
</dbReference>
<name>A0AAD9FBJ4_DISEL</name>
<keyword evidence="4" id="KW-1185">Reference proteome</keyword>
<dbReference type="Gene3D" id="1.25.10.10">
    <property type="entry name" value="Leucine-rich Repeat Variant"/>
    <property type="match status" value="1"/>
</dbReference>
<keyword evidence="2" id="KW-1133">Transmembrane helix</keyword>
<keyword evidence="2" id="KW-0812">Transmembrane</keyword>
<evidence type="ECO:0000313" key="3">
    <source>
        <dbReference type="EMBL" id="KAK1900153.1"/>
    </source>
</evidence>
<dbReference type="InterPro" id="IPR016024">
    <property type="entry name" value="ARM-type_fold"/>
</dbReference>
<protein>
    <submittedName>
        <fullName evidence="3">TOG array regulator of axonemal microtubules protein 1</fullName>
    </submittedName>
</protein>
<reference evidence="3" key="1">
    <citation type="submission" date="2023-04" db="EMBL/GenBank/DDBJ databases">
        <title>Chromosome-level genome of Chaenocephalus aceratus.</title>
        <authorList>
            <person name="Park H."/>
        </authorList>
    </citation>
    <scope>NUCLEOTIDE SEQUENCE</scope>
    <source>
        <strain evidence="3">DE</strain>
        <tissue evidence="3">Muscle</tissue>
    </source>
</reference>
<feature type="compositionally biased region" description="Basic and acidic residues" evidence="1">
    <location>
        <begin position="287"/>
        <end position="297"/>
    </location>
</feature>
<dbReference type="SUPFAM" id="SSF48371">
    <property type="entry name" value="ARM repeat"/>
    <property type="match status" value="1"/>
</dbReference>
<dbReference type="GO" id="GO:0008017">
    <property type="term" value="F:microtubule binding"/>
    <property type="evidence" value="ECO:0007669"/>
    <property type="project" value="TreeGrafter"/>
</dbReference>
<gene>
    <name evidence="3" type="ORF">KUDE01_000940</name>
</gene>
<evidence type="ECO:0000256" key="1">
    <source>
        <dbReference type="SAM" id="MobiDB-lite"/>
    </source>
</evidence>
<dbReference type="GO" id="GO:0000226">
    <property type="term" value="P:microtubule cytoskeleton organization"/>
    <property type="evidence" value="ECO:0007669"/>
    <property type="project" value="TreeGrafter"/>
</dbReference>
<sequence length="538" mass="60496">MYSDWFVSIIQFIFLILMAFYKTMTSFLQGVKERKNFDEYIDPNERYIHKIGSKVQSRIQDIEKAERANRDALVHQTERLWASQKGHGDGVLERMGFSIHRPNTWTFRQRLTTPTRRPESPLKDRTIRHISEEKNRGRASDTNQECLEDDPFFEKKLRVGGQMAVFACKVAKVVYRSPSPLSSVDSHTPDELRAISQFGPLNPTPPPKARPSRLPVLQHFGGAGKEVADGCKFQTAQDNFVRIERTIEKLRVADNPPPKPPAKPKRAPMVARKANKLTPAKACPPKEAPHGHVKVEAPKVPAPPRKSAPPNRKGPRRGTKLHPQKAVAQEQIKPLANPADGLVSSFINVRSDEWEKKLLGLKAIRALAQHHQAVLLTKLPEACIMLAEEIMDPEVERTGGALLLKLAQTTNAFIHQQANFALDALVQGSSPARIMNVLFNMGSKHRCPAVRASTARHLHLLADIMGIDQIFEAGKFFAERFLTAVSKMAVDAAPDVRHHGQILLQGLAYQNEFSAMWVKIIPMKDRVPLQKILQKMRQ</sequence>
<dbReference type="GO" id="GO:0005929">
    <property type="term" value="C:cilium"/>
    <property type="evidence" value="ECO:0007669"/>
    <property type="project" value="TreeGrafter"/>
</dbReference>
<feature type="compositionally biased region" description="Basic residues" evidence="1">
    <location>
        <begin position="313"/>
        <end position="323"/>
    </location>
</feature>
<dbReference type="Proteomes" id="UP001228049">
    <property type="component" value="Unassembled WGS sequence"/>
</dbReference>
<organism evidence="3 4">
    <name type="scientific">Dissostichus eleginoides</name>
    <name type="common">Patagonian toothfish</name>
    <name type="synonym">Dissostichus amissus</name>
    <dbReference type="NCBI Taxonomy" id="100907"/>
    <lineage>
        <taxon>Eukaryota</taxon>
        <taxon>Metazoa</taxon>
        <taxon>Chordata</taxon>
        <taxon>Craniata</taxon>
        <taxon>Vertebrata</taxon>
        <taxon>Euteleostomi</taxon>
        <taxon>Actinopterygii</taxon>
        <taxon>Neopterygii</taxon>
        <taxon>Teleostei</taxon>
        <taxon>Neoteleostei</taxon>
        <taxon>Acanthomorphata</taxon>
        <taxon>Eupercaria</taxon>
        <taxon>Perciformes</taxon>
        <taxon>Notothenioidei</taxon>
        <taxon>Nototheniidae</taxon>
        <taxon>Dissostichus</taxon>
    </lineage>
</organism>
<accession>A0AAD9FBJ4</accession>
<dbReference type="InterPro" id="IPR011989">
    <property type="entry name" value="ARM-like"/>
</dbReference>